<protein>
    <submittedName>
        <fullName evidence="1">Uncharacterized protein</fullName>
    </submittedName>
</protein>
<proteinExistence type="predicted"/>
<name>A0A0E9S6W3_ANGAN</name>
<evidence type="ECO:0000313" key="1">
    <source>
        <dbReference type="EMBL" id="JAH36253.1"/>
    </source>
</evidence>
<sequence>MLCCCWCPGLLRT</sequence>
<accession>A0A0E9S6W3</accession>
<reference evidence="1" key="1">
    <citation type="submission" date="2014-11" db="EMBL/GenBank/DDBJ databases">
        <authorList>
            <person name="Amaro Gonzalez C."/>
        </authorList>
    </citation>
    <scope>NUCLEOTIDE SEQUENCE</scope>
</reference>
<organism evidence="1">
    <name type="scientific">Anguilla anguilla</name>
    <name type="common">European freshwater eel</name>
    <name type="synonym">Muraena anguilla</name>
    <dbReference type="NCBI Taxonomy" id="7936"/>
    <lineage>
        <taxon>Eukaryota</taxon>
        <taxon>Metazoa</taxon>
        <taxon>Chordata</taxon>
        <taxon>Craniata</taxon>
        <taxon>Vertebrata</taxon>
        <taxon>Euteleostomi</taxon>
        <taxon>Actinopterygii</taxon>
        <taxon>Neopterygii</taxon>
        <taxon>Teleostei</taxon>
        <taxon>Anguilliformes</taxon>
        <taxon>Anguillidae</taxon>
        <taxon>Anguilla</taxon>
    </lineage>
</organism>
<reference evidence="1" key="2">
    <citation type="journal article" date="2015" name="Fish Shellfish Immunol.">
        <title>Early steps in the European eel (Anguilla anguilla)-Vibrio vulnificus interaction in the gills: Role of the RtxA13 toxin.</title>
        <authorList>
            <person name="Callol A."/>
            <person name="Pajuelo D."/>
            <person name="Ebbesson L."/>
            <person name="Teles M."/>
            <person name="MacKenzie S."/>
            <person name="Amaro C."/>
        </authorList>
    </citation>
    <scope>NUCLEOTIDE SEQUENCE</scope>
</reference>
<dbReference type="EMBL" id="GBXM01072324">
    <property type="protein sequence ID" value="JAH36253.1"/>
    <property type="molecule type" value="Transcribed_RNA"/>
</dbReference>